<evidence type="ECO:0000256" key="6">
    <source>
        <dbReference type="ARBA" id="ARBA00022801"/>
    </source>
</evidence>
<accession>A0ABY5DPQ9</accession>
<dbReference type="PANTHER" id="PTHR33695:SF1">
    <property type="entry name" value="LIPOPROTEIN SIGNAL PEPTIDASE"/>
    <property type="match status" value="1"/>
</dbReference>
<dbReference type="GO" id="GO:0004190">
    <property type="term" value="F:aspartic-type endopeptidase activity"/>
    <property type="evidence" value="ECO:0007669"/>
    <property type="project" value="UniProtKB-EC"/>
</dbReference>
<evidence type="ECO:0000256" key="3">
    <source>
        <dbReference type="ARBA" id="ARBA00022670"/>
    </source>
</evidence>
<keyword evidence="2 9" id="KW-1003">Cell membrane</keyword>
<evidence type="ECO:0000256" key="7">
    <source>
        <dbReference type="ARBA" id="ARBA00022989"/>
    </source>
</evidence>
<comment type="catalytic activity">
    <reaction evidence="9 10">
        <text>Release of signal peptides from bacterial membrane prolipoproteins. Hydrolyzes -Xaa-Yaa-Zaa-|-(S,diacylglyceryl)Cys-, in which Xaa is hydrophobic (preferably Leu), and Yaa (Ala or Ser) and Zaa (Gly or Ala) have small, neutral side chains.</text>
        <dbReference type="EC" id="3.4.23.36"/>
    </reaction>
</comment>
<dbReference type="Pfam" id="PF01252">
    <property type="entry name" value="Peptidase_A8"/>
    <property type="match status" value="1"/>
</dbReference>
<proteinExistence type="inferred from homology"/>
<protein>
    <recommendedName>
        <fullName evidence="9">Lipoprotein signal peptidase</fullName>
        <ecNumber evidence="9">3.4.23.36</ecNumber>
    </recommendedName>
    <alternativeName>
        <fullName evidence="9">Prolipoprotein signal peptidase</fullName>
    </alternativeName>
    <alternativeName>
        <fullName evidence="9">Signal peptidase II</fullName>
        <shortName evidence="9">SPase II</shortName>
    </alternativeName>
</protein>
<evidence type="ECO:0000256" key="10">
    <source>
        <dbReference type="RuleBase" id="RU000594"/>
    </source>
</evidence>
<evidence type="ECO:0000256" key="1">
    <source>
        <dbReference type="ARBA" id="ARBA00006139"/>
    </source>
</evidence>
<feature type="transmembrane region" description="Helical" evidence="9">
    <location>
        <begin position="94"/>
        <end position="111"/>
    </location>
</feature>
<evidence type="ECO:0000256" key="2">
    <source>
        <dbReference type="ARBA" id="ARBA00022475"/>
    </source>
</evidence>
<gene>
    <name evidence="9 12" type="primary">lspA</name>
    <name evidence="12" type="ORF">NBH00_16180</name>
</gene>
<keyword evidence="5 9" id="KW-0064">Aspartyl protease</keyword>
<organism evidence="12 13">
    <name type="scientific">Paraconexibacter antarcticus</name>
    <dbReference type="NCBI Taxonomy" id="2949664"/>
    <lineage>
        <taxon>Bacteria</taxon>
        <taxon>Bacillati</taxon>
        <taxon>Actinomycetota</taxon>
        <taxon>Thermoleophilia</taxon>
        <taxon>Solirubrobacterales</taxon>
        <taxon>Paraconexibacteraceae</taxon>
        <taxon>Paraconexibacter</taxon>
    </lineage>
</organism>
<evidence type="ECO:0000313" key="12">
    <source>
        <dbReference type="EMBL" id="UTI62894.1"/>
    </source>
</evidence>
<dbReference type="PROSITE" id="PS00855">
    <property type="entry name" value="SPASE_II"/>
    <property type="match status" value="1"/>
</dbReference>
<keyword evidence="8 9" id="KW-0472">Membrane</keyword>
<feature type="active site" evidence="9">
    <location>
        <position position="121"/>
    </location>
</feature>
<dbReference type="RefSeq" id="WP_254569629.1">
    <property type="nucleotide sequence ID" value="NZ_CP098502.1"/>
</dbReference>
<evidence type="ECO:0000256" key="9">
    <source>
        <dbReference type="HAMAP-Rule" id="MF_00161"/>
    </source>
</evidence>
<dbReference type="EMBL" id="CP098502">
    <property type="protein sequence ID" value="UTI62894.1"/>
    <property type="molecule type" value="Genomic_DNA"/>
</dbReference>
<keyword evidence="6 9" id="KW-0378">Hydrolase</keyword>
<feature type="active site" evidence="9">
    <location>
        <position position="135"/>
    </location>
</feature>
<comment type="function">
    <text evidence="9 10">This protein specifically catalyzes the removal of signal peptides from prolipoproteins.</text>
</comment>
<feature type="transmembrane region" description="Helical" evidence="9">
    <location>
        <begin position="131"/>
        <end position="149"/>
    </location>
</feature>
<dbReference type="PRINTS" id="PR00781">
    <property type="entry name" value="LIPOSIGPTASE"/>
</dbReference>
<name>A0ABY5DPQ9_9ACTN</name>
<dbReference type="InterPro" id="IPR001872">
    <property type="entry name" value="Peptidase_A8"/>
</dbReference>
<feature type="transmembrane region" description="Helical" evidence="9">
    <location>
        <begin position="69"/>
        <end position="87"/>
    </location>
</feature>
<dbReference type="PANTHER" id="PTHR33695">
    <property type="entry name" value="LIPOPROTEIN SIGNAL PEPTIDASE"/>
    <property type="match status" value="1"/>
</dbReference>
<comment type="pathway">
    <text evidence="9">Protein modification; lipoprotein biosynthesis (signal peptide cleavage).</text>
</comment>
<feature type="transmembrane region" description="Helical" evidence="9">
    <location>
        <begin position="12"/>
        <end position="29"/>
    </location>
</feature>
<dbReference type="NCBIfam" id="TIGR00077">
    <property type="entry name" value="lspA"/>
    <property type="match status" value="1"/>
</dbReference>
<keyword evidence="7 9" id="KW-1133">Transmembrane helix</keyword>
<sequence>MAGPSSTATRAWSRAGLVLAVVVLLDQLTKKLVKDGLDVGEENAVLPAVKLVHAQNRGVAFSALEGKGAIVSLVIGLAVLGLLVYVARNIATPYIWLPTGMLTGGALGNIIDRVRDGAVTDFVKLPAWPAFNVADMAITFGVLALLYVMERGDGDAADGGS</sequence>
<evidence type="ECO:0000256" key="5">
    <source>
        <dbReference type="ARBA" id="ARBA00022750"/>
    </source>
</evidence>
<keyword evidence="13" id="KW-1185">Reference proteome</keyword>
<dbReference type="Proteomes" id="UP001056035">
    <property type="component" value="Chromosome"/>
</dbReference>
<dbReference type="EC" id="3.4.23.36" evidence="9"/>
<evidence type="ECO:0000256" key="4">
    <source>
        <dbReference type="ARBA" id="ARBA00022692"/>
    </source>
</evidence>
<keyword evidence="3 9" id="KW-0645">Protease</keyword>
<evidence type="ECO:0000256" key="11">
    <source>
        <dbReference type="RuleBase" id="RU004181"/>
    </source>
</evidence>
<dbReference type="HAMAP" id="MF_00161">
    <property type="entry name" value="LspA"/>
    <property type="match status" value="1"/>
</dbReference>
<keyword evidence="4 9" id="KW-0812">Transmembrane</keyword>
<evidence type="ECO:0000256" key="8">
    <source>
        <dbReference type="ARBA" id="ARBA00023136"/>
    </source>
</evidence>
<evidence type="ECO:0000313" key="13">
    <source>
        <dbReference type="Proteomes" id="UP001056035"/>
    </source>
</evidence>
<reference evidence="12 13" key="1">
    <citation type="submission" date="2022-06" db="EMBL/GenBank/DDBJ databases">
        <title>Paraconexibacter antarcticus.</title>
        <authorList>
            <person name="Kim C.S."/>
        </authorList>
    </citation>
    <scope>NUCLEOTIDE SEQUENCE [LARGE SCALE GENOMIC DNA]</scope>
    <source>
        <strain evidence="12 13">02-257</strain>
    </source>
</reference>
<comment type="similarity">
    <text evidence="1 9 11">Belongs to the peptidase A8 family.</text>
</comment>
<comment type="subcellular location">
    <subcellularLocation>
        <location evidence="9">Cell membrane</location>
        <topology evidence="9">Multi-pass membrane protein</topology>
    </subcellularLocation>
</comment>